<dbReference type="Proteomes" id="UP000199202">
    <property type="component" value="Unassembled WGS sequence"/>
</dbReference>
<protein>
    <submittedName>
        <fullName evidence="3">PucR C-terminal helix-turn-helix domain-containing protein</fullName>
    </submittedName>
</protein>
<dbReference type="InterPro" id="IPR051448">
    <property type="entry name" value="CdaR-like_regulators"/>
</dbReference>
<dbReference type="Gene3D" id="1.10.10.2840">
    <property type="entry name" value="PucR C-terminal helix-turn-helix domain"/>
    <property type="match status" value="1"/>
</dbReference>
<sequence length="395" mass="43084">MGDFFGTLKRQIDANAKRVVEECVCAIPDYHAIASEAHDSMLEFAITVRRRSIELAAANEPLLESDLAYIESVGEQRGAQGVSVASQRSVLALHAAGTFREMSEAAGPSDLGDSMHMLGWLARQGTAAQQAHTRGHLRGRQRHLSLVTRVRLLATMLLRDDPMAAELARSLAMPVAEHYLVTVIRVAGQAPPMPDSAREQVARTLLEQHRVPLGWCDAEEFAALVPCRSARSEDSAAAEGHGLALGRDFAGAVGRPCSVGTARGRTRSLAEAAALARKVSRVAPVERVPRRTYGLSDVFAELGASHTPQVDRWLREVARRLCDGPDLVITLDAYYRNDMNRLRTATSLHIHPRTLDYRLRRVRELTAIDPGTTRGVRVLSTAVARMLAGAWNGAD</sequence>
<dbReference type="AlphaFoldDB" id="A0A1G9R1N5"/>
<dbReference type="InterPro" id="IPR025751">
    <property type="entry name" value="RsbRD_N_dom"/>
</dbReference>
<name>A0A1G9R1N5_9ACTN</name>
<dbReference type="InterPro" id="IPR025736">
    <property type="entry name" value="PucR_C-HTH_dom"/>
</dbReference>
<accession>A0A1G9R1N5</accession>
<dbReference type="Pfam" id="PF14361">
    <property type="entry name" value="RsbRD_N"/>
    <property type="match status" value="1"/>
</dbReference>
<evidence type="ECO:0000259" key="1">
    <source>
        <dbReference type="Pfam" id="PF13556"/>
    </source>
</evidence>
<dbReference type="Pfam" id="PF13556">
    <property type="entry name" value="HTH_30"/>
    <property type="match status" value="1"/>
</dbReference>
<evidence type="ECO:0000313" key="3">
    <source>
        <dbReference type="EMBL" id="SDM17020.1"/>
    </source>
</evidence>
<evidence type="ECO:0000313" key="4">
    <source>
        <dbReference type="Proteomes" id="UP000199202"/>
    </source>
</evidence>
<proteinExistence type="predicted"/>
<gene>
    <name evidence="3" type="ORF">SAMN05421869_13785</name>
</gene>
<dbReference type="EMBL" id="FNDJ01000037">
    <property type="protein sequence ID" value="SDM17020.1"/>
    <property type="molecule type" value="Genomic_DNA"/>
</dbReference>
<dbReference type="STRING" id="633440.SAMN05421869_13785"/>
<feature type="domain" description="RsbT co-antagonist protein RsbRD N-terminal" evidence="2">
    <location>
        <begin position="14"/>
        <end position="143"/>
    </location>
</feature>
<dbReference type="OrthoDB" id="4571023at2"/>
<feature type="domain" description="PucR C-terminal helix-turn-helix" evidence="1">
    <location>
        <begin position="327"/>
        <end position="382"/>
    </location>
</feature>
<organism evidence="3 4">
    <name type="scientific">Nonomuraea jiangxiensis</name>
    <dbReference type="NCBI Taxonomy" id="633440"/>
    <lineage>
        <taxon>Bacteria</taxon>
        <taxon>Bacillati</taxon>
        <taxon>Actinomycetota</taxon>
        <taxon>Actinomycetes</taxon>
        <taxon>Streptosporangiales</taxon>
        <taxon>Streptosporangiaceae</taxon>
        <taxon>Nonomuraea</taxon>
    </lineage>
</organism>
<dbReference type="RefSeq" id="WP_090946268.1">
    <property type="nucleotide sequence ID" value="NZ_FNDJ01000037.1"/>
</dbReference>
<reference evidence="3 4" key="1">
    <citation type="submission" date="2016-10" db="EMBL/GenBank/DDBJ databases">
        <authorList>
            <person name="de Groot N.N."/>
        </authorList>
    </citation>
    <scope>NUCLEOTIDE SEQUENCE [LARGE SCALE GENOMIC DNA]</scope>
    <source>
        <strain evidence="3 4">CGMCC 4.6533</strain>
    </source>
</reference>
<dbReference type="PANTHER" id="PTHR33744">
    <property type="entry name" value="CARBOHYDRATE DIACID REGULATOR"/>
    <property type="match status" value="1"/>
</dbReference>
<keyword evidence="4" id="KW-1185">Reference proteome</keyword>
<dbReference type="InterPro" id="IPR042070">
    <property type="entry name" value="PucR_C-HTH_sf"/>
</dbReference>
<evidence type="ECO:0000259" key="2">
    <source>
        <dbReference type="Pfam" id="PF14361"/>
    </source>
</evidence>